<evidence type="ECO:0000313" key="4">
    <source>
        <dbReference type="EMBL" id="CAG8596652.1"/>
    </source>
</evidence>
<name>A0A9N9CDY3_9GLOM</name>
<dbReference type="InterPro" id="IPR025721">
    <property type="entry name" value="Exosome_cplx_N_dom"/>
</dbReference>
<protein>
    <submittedName>
        <fullName evidence="4">3773_t:CDS:1</fullName>
    </submittedName>
</protein>
<dbReference type="SUPFAM" id="SSF110324">
    <property type="entry name" value="Ribosomal L27 protein-like"/>
    <property type="match status" value="1"/>
</dbReference>
<dbReference type="OrthoDB" id="440760at2759"/>
<proteinExistence type="predicted"/>
<organism evidence="4 5">
    <name type="scientific">Paraglomus brasilianum</name>
    <dbReference type="NCBI Taxonomy" id="144538"/>
    <lineage>
        <taxon>Eukaryota</taxon>
        <taxon>Fungi</taxon>
        <taxon>Fungi incertae sedis</taxon>
        <taxon>Mucoromycota</taxon>
        <taxon>Glomeromycotina</taxon>
        <taxon>Glomeromycetes</taxon>
        <taxon>Paraglomerales</taxon>
        <taxon>Paraglomeraceae</taxon>
        <taxon>Paraglomus</taxon>
    </lineage>
</organism>
<dbReference type="Pfam" id="PF14382">
    <property type="entry name" value="ECR1_N"/>
    <property type="match status" value="1"/>
</dbReference>
<evidence type="ECO:0000256" key="1">
    <source>
        <dbReference type="ARBA" id="ARBA00004123"/>
    </source>
</evidence>
<comment type="caution">
    <text evidence="4">The sequence shown here is derived from an EMBL/GenBank/DDBJ whole genome shotgun (WGS) entry which is preliminary data.</text>
</comment>
<reference evidence="4" key="1">
    <citation type="submission" date="2021-06" db="EMBL/GenBank/DDBJ databases">
        <authorList>
            <person name="Kallberg Y."/>
            <person name="Tangrot J."/>
            <person name="Rosling A."/>
        </authorList>
    </citation>
    <scope>NUCLEOTIDE SEQUENCE</scope>
    <source>
        <strain evidence="4">BR232B</strain>
    </source>
</reference>
<dbReference type="Gene3D" id="2.40.50.100">
    <property type="match status" value="1"/>
</dbReference>
<evidence type="ECO:0000256" key="2">
    <source>
        <dbReference type="ARBA" id="ARBA00022835"/>
    </source>
</evidence>
<gene>
    <name evidence="4" type="ORF">PBRASI_LOCUS7416</name>
</gene>
<comment type="subcellular location">
    <subcellularLocation>
        <location evidence="1">Nucleus</location>
    </subcellularLocation>
</comment>
<feature type="domain" description="Exosome complex component N-terminal" evidence="3">
    <location>
        <begin position="5"/>
        <end position="41"/>
    </location>
</feature>
<sequence length="88" mass="9782">MSVEIVTPGQRLGHAQDYTGGPGTYVRGDFLYASVVGVKRVWVKTDKKEKVQSAVPTVGSIVRDFDLRCMFIDPQHINVVNIPGLLFY</sequence>
<dbReference type="AlphaFoldDB" id="A0A9N9CDY3"/>
<dbReference type="EMBL" id="CAJVPI010001134">
    <property type="protein sequence ID" value="CAG8596652.1"/>
    <property type="molecule type" value="Genomic_DNA"/>
</dbReference>
<dbReference type="GO" id="GO:0000178">
    <property type="term" value="C:exosome (RNase complex)"/>
    <property type="evidence" value="ECO:0007669"/>
    <property type="project" value="UniProtKB-KW"/>
</dbReference>
<evidence type="ECO:0000313" key="5">
    <source>
        <dbReference type="Proteomes" id="UP000789739"/>
    </source>
</evidence>
<dbReference type="Proteomes" id="UP000789739">
    <property type="component" value="Unassembled WGS sequence"/>
</dbReference>
<keyword evidence="2" id="KW-0271">Exosome</keyword>
<dbReference type="GO" id="GO:0005634">
    <property type="term" value="C:nucleus"/>
    <property type="evidence" value="ECO:0007669"/>
    <property type="project" value="UniProtKB-SubCell"/>
</dbReference>
<keyword evidence="5" id="KW-1185">Reference proteome</keyword>
<evidence type="ECO:0000259" key="3">
    <source>
        <dbReference type="Pfam" id="PF14382"/>
    </source>
</evidence>
<accession>A0A9N9CDY3</accession>